<dbReference type="Proteomes" id="UP000307768">
    <property type="component" value="Unassembled WGS sequence"/>
</dbReference>
<dbReference type="GO" id="GO:0006788">
    <property type="term" value="P:heme oxidation"/>
    <property type="evidence" value="ECO:0007669"/>
    <property type="project" value="InterPro"/>
</dbReference>
<reference evidence="6 7" key="1">
    <citation type="submission" date="2019-09" db="EMBL/GenBank/DDBJ databases">
        <title>Mumia zhuanghuii sp. nov. isolated from the intestinal contents of plateau pika (Ochotona curzoniae) in the Qinghai-Tibet plateau of China.</title>
        <authorList>
            <person name="Tian Z."/>
        </authorList>
    </citation>
    <scope>NUCLEOTIDE SEQUENCE [LARGE SCALE GENOMIC DNA]</scope>
    <source>
        <strain evidence="7">350</strain>
    </source>
</reference>
<dbReference type="PANTHER" id="PTHR10720">
    <property type="entry name" value="HEME OXYGENASE"/>
    <property type="match status" value="1"/>
</dbReference>
<evidence type="ECO:0000256" key="2">
    <source>
        <dbReference type="ARBA" id="ARBA00022723"/>
    </source>
</evidence>
<sequence>MTVTAPQETTVPSTDLSALMREGSRAEHTSAENSTFMTDLLDGRSSVERYTVFLRQLAVVYAALESVGDALATDPVGSAVVDAALLRSAAIEADMVFLSGDDWREIPVGPAATAYAARVTETGDDPVRFLAHHYTRYLGDLSGGQAIGRILQREYAMAPEGVTFYDFPLVPKPKLFKDGYRARLDALPLDDVAKQRVVDEVKVAFALNEALFAEIGAAPSLVE</sequence>
<evidence type="ECO:0000256" key="4">
    <source>
        <dbReference type="PIRSR" id="PIRSR000343-1"/>
    </source>
</evidence>
<feature type="binding site" evidence="4">
    <location>
        <position position="134"/>
    </location>
    <ligand>
        <name>heme b</name>
        <dbReference type="ChEBI" id="CHEBI:60344"/>
    </ligand>
</feature>
<dbReference type="GO" id="GO:0042167">
    <property type="term" value="P:heme catabolic process"/>
    <property type="evidence" value="ECO:0007669"/>
    <property type="project" value="TreeGrafter"/>
</dbReference>
<dbReference type="GO" id="GO:0006979">
    <property type="term" value="P:response to oxidative stress"/>
    <property type="evidence" value="ECO:0007669"/>
    <property type="project" value="TreeGrafter"/>
</dbReference>
<keyword evidence="3 5" id="KW-0408">Iron</keyword>
<keyword evidence="2 5" id="KW-0479">Metal-binding</keyword>
<evidence type="ECO:0000256" key="3">
    <source>
        <dbReference type="ARBA" id="ARBA00023004"/>
    </source>
</evidence>
<dbReference type="CDD" id="cd19165">
    <property type="entry name" value="HemeO"/>
    <property type="match status" value="1"/>
</dbReference>
<proteinExistence type="predicted"/>
<dbReference type="InterPro" id="IPR016053">
    <property type="entry name" value="Haem_Oase-like"/>
</dbReference>
<evidence type="ECO:0000256" key="5">
    <source>
        <dbReference type="PIRSR" id="PIRSR000343-2"/>
    </source>
</evidence>
<accession>A0A5Q6RWP0</accession>
<organism evidence="6 7">
    <name type="scientific">Mumia zhuanghuii</name>
    <dbReference type="NCBI Taxonomy" id="2585211"/>
    <lineage>
        <taxon>Bacteria</taxon>
        <taxon>Bacillati</taxon>
        <taxon>Actinomycetota</taxon>
        <taxon>Actinomycetes</taxon>
        <taxon>Propionibacteriales</taxon>
        <taxon>Nocardioidaceae</taxon>
        <taxon>Mumia</taxon>
    </lineage>
</organism>
<gene>
    <name evidence="6" type="ORF">FE697_014805</name>
</gene>
<feature type="binding site" description="axial binding residue" evidence="5">
    <location>
        <position position="28"/>
    </location>
    <ligand>
        <name>heme b</name>
        <dbReference type="ChEBI" id="CHEBI:60344"/>
    </ligand>
    <ligandPart>
        <name>Fe</name>
        <dbReference type="ChEBI" id="CHEBI:18248"/>
    </ligandPart>
</feature>
<dbReference type="GO" id="GO:0046872">
    <property type="term" value="F:metal ion binding"/>
    <property type="evidence" value="ECO:0007669"/>
    <property type="project" value="UniProtKB-KW"/>
</dbReference>
<comment type="caution">
    <text evidence="6">The sequence shown here is derived from an EMBL/GenBank/DDBJ whole genome shotgun (WGS) entry which is preliminary data.</text>
</comment>
<dbReference type="EMBL" id="VDFQ02000004">
    <property type="protein sequence ID" value="KAA1422415.1"/>
    <property type="molecule type" value="Genomic_DNA"/>
</dbReference>
<dbReference type="InterPro" id="IPR016084">
    <property type="entry name" value="Haem_Oase-like_multi-hlx"/>
</dbReference>
<dbReference type="RefSeq" id="WP_149770366.1">
    <property type="nucleotide sequence ID" value="NZ_VDFQ02000004.1"/>
</dbReference>
<dbReference type="Pfam" id="PF01126">
    <property type="entry name" value="Heme_oxygenase"/>
    <property type="match status" value="1"/>
</dbReference>
<dbReference type="SUPFAM" id="SSF48613">
    <property type="entry name" value="Heme oxygenase-like"/>
    <property type="match status" value="1"/>
</dbReference>
<dbReference type="Gene3D" id="1.20.910.10">
    <property type="entry name" value="Heme oxygenase-like"/>
    <property type="match status" value="1"/>
</dbReference>
<dbReference type="PANTHER" id="PTHR10720:SF0">
    <property type="entry name" value="HEME OXYGENASE"/>
    <property type="match status" value="1"/>
</dbReference>
<evidence type="ECO:0000313" key="6">
    <source>
        <dbReference type="EMBL" id="KAA1422415.1"/>
    </source>
</evidence>
<feature type="binding site" evidence="4">
    <location>
        <position position="21"/>
    </location>
    <ligand>
        <name>heme b</name>
        <dbReference type="ChEBI" id="CHEBI:60344"/>
    </ligand>
</feature>
<feature type="binding site" evidence="4">
    <location>
        <position position="181"/>
    </location>
    <ligand>
        <name>heme b</name>
        <dbReference type="ChEBI" id="CHEBI:60344"/>
    </ligand>
</feature>
<dbReference type="OrthoDB" id="5493802at2"/>
<dbReference type="GO" id="GO:0020037">
    <property type="term" value="F:heme binding"/>
    <property type="evidence" value="ECO:0007669"/>
    <property type="project" value="TreeGrafter"/>
</dbReference>
<evidence type="ECO:0000256" key="1">
    <source>
        <dbReference type="ARBA" id="ARBA00022617"/>
    </source>
</evidence>
<keyword evidence="1 4" id="KW-0349">Heme</keyword>
<protein>
    <submittedName>
        <fullName evidence="6">Biliverdin-producing heme oxygenase</fullName>
    </submittedName>
</protein>
<dbReference type="PRINTS" id="PR00088">
    <property type="entry name" value="HAEMOXYGNASE"/>
</dbReference>
<dbReference type="PIRSF" id="PIRSF000343">
    <property type="entry name" value="Haem_Oase"/>
    <property type="match status" value="1"/>
</dbReference>
<name>A0A5Q6RWP0_9ACTN</name>
<evidence type="ECO:0000313" key="7">
    <source>
        <dbReference type="Proteomes" id="UP000307768"/>
    </source>
</evidence>
<dbReference type="InterPro" id="IPR002051">
    <property type="entry name" value="Haem_Oase"/>
</dbReference>
<dbReference type="AlphaFoldDB" id="A0A5Q6RWP0"/>
<dbReference type="GO" id="GO:0004392">
    <property type="term" value="F:heme oxygenase (decyclizing) activity"/>
    <property type="evidence" value="ECO:0007669"/>
    <property type="project" value="InterPro"/>
</dbReference>